<reference evidence="1" key="1">
    <citation type="journal article" date="2014" name="Int. J. Syst. Evol. Microbiol.">
        <title>Complete genome sequence of Corynebacterium casei LMG S-19264T (=DSM 44701T), isolated from a smear-ripened cheese.</title>
        <authorList>
            <consortium name="US DOE Joint Genome Institute (JGI-PGF)"/>
            <person name="Walter F."/>
            <person name="Albersmeier A."/>
            <person name="Kalinowski J."/>
            <person name="Ruckert C."/>
        </authorList>
    </citation>
    <scope>NUCLEOTIDE SEQUENCE</scope>
    <source>
        <strain evidence="1">VKM B-2222</strain>
    </source>
</reference>
<proteinExistence type="predicted"/>
<dbReference type="RefSeq" id="WP_010394716.1">
    <property type="nucleotide sequence ID" value="NZ_BSFH01000032.1"/>
</dbReference>
<dbReference type="Proteomes" id="UP001143349">
    <property type="component" value="Unassembled WGS sequence"/>
</dbReference>
<comment type="caution">
    <text evidence="1">The sequence shown here is derived from an EMBL/GenBank/DDBJ whole genome shotgun (WGS) entry which is preliminary data.</text>
</comment>
<accession>A0AAD3P012</accession>
<organism evidence="1 2">
    <name type="scientific">Paracoccus kondratievae</name>
    <dbReference type="NCBI Taxonomy" id="135740"/>
    <lineage>
        <taxon>Bacteria</taxon>
        <taxon>Pseudomonadati</taxon>
        <taxon>Pseudomonadota</taxon>
        <taxon>Alphaproteobacteria</taxon>
        <taxon>Rhodobacterales</taxon>
        <taxon>Paracoccaceae</taxon>
        <taxon>Paracoccus</taxon>
    </lineage>
</organism>
<evidence type="ECO:0000313" key="1">
    <source>
        <dbReference type="EMBL" id="GLK65140.1"/>
    </source>
</evidence>
<dbReference type="EMBL" id="BSFH01000032">
    <property type="protein sequence ID" value="GLK65140.1"/>
    <property type="molecule type" value="Genomic_DNA"/>
</dbReference>
<evidence type="ECO:0000313" key="2">
    <source>
        <dbReference type="Proteomes" id="UP001143349"/>
    </source>
</evidence>
<reference evidence="1" key="2">
    <citation type="submission" date="2023-01" db="EMBL/GenBank/DDBJ databases">
        <authorList>
            <person name="Sun Q."/>
            <person name="Evtushenko L."/>
        </authorList>
    </citation>
    <scope>NUCLEOTIDE SEQUENCE</scope>
    <source>
        <strain evidence="1">VKM B-2222</strain>
    </source>
</reference>
<gene>
    <name evidence="1" type="ORF">GCM10017635_26110</name>
</gene>
<protein>
    <submittedName>
        <fullName evidence="1">Uncharacterized protein</fullName>
    </submittedName>
</protein>
<dbReference type="AlphaFoldDB" id="A0AAD3P012"/>
<name>A0AAD3P012_9RHOB</name>
<keyword evidence="2" id="KW-1185">Reference proteome</keyword>
<sequence length="51" mass="5616">MIVSDASPAIEARLKEFQDGMLAGLAKRTMKQRGIDDPTPVIDEYPALARK</sequence>